<comment type="function">
    <text evidence="10">Catalyzes the NADPH-dependent reduction of ketopantoate into pantoic acid.</text>
</comment>
<keyword evidence="4 10" id="KW-0521">NADP</keyword>
<dbReference type="Gene3D" id="3.40.50.720">
    <property type="entry name" value="NAD(P)-binding Rossmann-like Domain"/>
    <property type="match status" value="1"/>
</dbReference>
<reference evidence="13 14" key="1">
    <citation type="submission" date="2022-06" db="EMBL/GenBank/DDBJ databases">
        <title>Halomicroarcula sp. a new haloarchaeum isolate from saline soil.</title>
        <authorList>
            <person name="Strakova D."/>
            <person name="Galisteo C."/>
            <person name="Sanchez-Porro C."/>
            <person name="Ventosa A."/>
        </authorList>
    </citation>
    <scope>NUCLEOTIDE SEQUENCE [LARGE SCALE GENOMIC DNA]</scope>
    <source>
        <strain evidence="13 14">S3CR25-11</strain>
    </source>
</reference>
<dbReference type="SUPFAM" id="SSF48179">
    <property type="entry name" value="6-phosphogluconate dehydrogenase C-terminal domain-like"/>
    <property type="match status" value="1"/>
</dbReference>
<evidence type="ECO:0000256" key="2">
    <source>
        <dbReference type="ARBA" id="ARBA00007870"/>
    </source>
</evidence>
<evidence type="ECO:0000256" key="7">
    <source>
        <dbReference type="ARBA" id="ARBA00032024"/>
    </source>
</evidence>
<evidence type="ECO:0000256" key="1">
    <source>
        <dbReference type="ARBA" id="ARBA00004724"/>
    </source>
</evidence>
<dbReference type="InterPro" id="IPR013328">
    <property type="entry name" value="6PGD_dom2"/>
</dbReference>
<dbReference type="InterPro" id="IPR013752">
    <property type="entry name" value="KPA_reductase"/>
</dbReference>
<proteinExistence type="inferred from homology"/>
<accession>A0ABU2FNX2</accession>
<dbReference type="EMBL" id="JAMQOS010000002">
    <property type="protein sequence ID" value="MDS0282109.1"/>
    <property type="molecule type" value="Genomic_DNA"/>
</dbReference>
<gene>
    <name evidence="13" type="ORF">NDI86_08235</name>
</gene>
<dbReference type="EC" id="1.1.1.169" evidence="3 10"/>
<comment type="similarity">
    <text evidence="2 10">Belongs to the ketopantoate reductase family.</text>
</comment>
<dbReference type="InterPro" id="IPR050838">
    <property type="entry name" value="Ketopantoate_reductase"/>
</dbReference>
<evidence type="ECO:0000256" key="10">
    <source>
        <dbReference type="RuleBase" id="RU362068"/>
    </source>
</evidence>
<dbReference type="GO" id="GO:0008677">
    <property type="term" value="F:2-dehydropantoate 2-reductase activity"/>
    <property type="evidence" value="ECO:0007669"/>
    <property type="project" value="UniProtKB-EC"/>
</dbReference>
<dbReference type="InterPro" id="IPR036291">
    <property type="entry name" value="NAD(P)-bd_dom_sf"/>
</dbReference>
<keyword evidence="6 10" id="KW-0560">Oxidoreductase</keyword>
<evidence type="ECO:0000313" key="14">
    <source>
        <dbReference type="Proteomes" id="UP001268864"/>
    </source>
</evidence>
<evidence type="ECO:0000256" key="5">
    <source>
        <dbReference type="ARBA" id="ARBA00022993"/>
    </source>
</evidence>
<protein>
    <recommendedName>
        <fullName evidence="3 10">2-dehydropantoate 2-reductase</fullName>
        <ecNumber evidence="3 10">1.1.1.169</ecNumber>
    </recommendedName>
    <alternativeName>
        <fullName evidence="7 10">Ketopantoate reductase</fullName>
    </alternativeName>
</protein>
<organism evidence="13 14">
    <name type="scientific">Haloarcula onubensis</name>
    <dbReference type="NCBI Taxonomy" id="2950539"/>
    <lineage>
        <taxon>Archaea</taxon>
        <taxon>Methanobacteriati</taxon>
        <taxon>Methanobacteriota</taxon>
        <taxon>Stenosarchaea group</taxon>
        <taxon>Halobacteria</taxon>
        <taxon>Halobacteriales</taxon>
        <taxon>Haloarculaceae</taxon>
        <taxon>Haloarcula</taxon>
    </lineage>
</organism>
<evidence type="ECO:0000259" key="11">
    <source>
        <dbReference type="Pfam" id="PF02558"/>
    </source>
</evidence>
<comment type="catalytic activity">
    <reaction evidence="8">
        <text>(R)-pantoate + NADP(+) = 2-dehydropantoate + NADPH + H(+)</text>
        <dbReference type="Rhea" id="RHEA:16233"/>
        <dbReference type="ChEBI" id="CHEBI:11561"/>
        <dbReference type="ChEBI" id="CHEBI:15378"/>
        <dbReference type="ChEBI" id="CHEBI:15980"/>
        <dbReference type="ChEBI" id="CHEBI:57783"/>
        <dbReference type="ChEBI" id="CHEBI:58349"/>
        <dbReference type="EC" id="1.1.1.169"/>
    </reaction>
    <physiologicalReaction direction="right-to-left" evidence="8">
        <dbReference type="Rhea" id="RHEA:16235"/>
    </physiologicalReaction>
</comment>
<sequence>MHIAVVGAGSLGSLLGGLLAREHDVTLVGRDPHVDRVDADGLRVTGVESFRVSPAARTDIPDSADLALVAVKSYDTGSVAAQLADCDLDACLSVQNGMGNEERLADALACPVLAGTCTYGARLEAPGTVAFTGRGEVVLGPREGGRSAVADRVGEAVATAGVETTVATDMPTRLWEKLAVNAAVNATTALARVENGALAAGAGGSLAADAARETARVARERGVDLADERAVSLTREVVRDTAANRSSMLQDVAAGRRTEIDAINGYVVRAAAQAVPVNETLTRLVRTWAAGTDAA</sequence>
<comment type="catalytic activity">
    <reaction evidence="9">
        <text>(R)-pantoate + NAD(+) = 2-dehydropantoate + NADH + H(+)</text>
        <dbReference type="Rhea" id="RHEA:61292"/>
        <dbReference type="ChEBI" id="CHEBI:11561"/>
        <dbReference type="ChEBI" id="CHEBI:15378"/>
        <dbReference type="ChEBI" id="CHEBI:15980"/>
        <dbReference type="ChEBI" id="CHEBI:57540"/>
        <dbReference type="ChEBI" id="CHEBI:57945"/>
    </reaction>
    <physiologicalReaction direction="right-to-left" evidence="9">
        <dbReference type="Rhea" id="RHEA:61294"/>
    </physiologicalReaction>
</comment>
<evidence type="ECO:0000256" key="6">
    <source>
        <dbReference type="ARBA" id="ARBA00023002"/>
    </source>
</evidence>
<comment type="caution">
    <text evidence="13">The sequence shown here is derived from an EMBL/GenBank/DDBJ whole genome shotgun (WGS) entry which is preliminary data.</text>
</comment>
<feature type="domain" description="Ketopantoate reductase C-terminal" evidence="12">
    <location>
        <begin position="172"/>
        <end position="287"/>
    </location>
</feature>
<keyword evidence="14" id="KW-1185">Reference proteome</keyword>
<evidence type="ECO:0000313" key="13">
    <source>
        <dbReference type="EMBL" id="MDS0282109.1"/>
    </source>
</evidence>
<dbReference type="PANTHER" id="PTHR43765">
    <property type="entry name" value="2-DEHYDROPANTOATE 2-REDUCTASE-RELATED"/>
    <property type="match status" value="1"/>
</dbReference>
<dbReference type="PANTHER" id="PTHR43765:SF2">
    <property type="entry name" value="2-DEHYDROPANTOATE 2-REDUCTASE"/>
    <property type="match status" value="1"/>
</dbReference>
<dbReference type="SUPFAM" id="SSF51735">
    <property type="entry name" value="NAD(P)-binding Rossmann-fold domains"/>
    <property type="match status" value="1"/>
</dbReference>
<dbReference type="Pfam" id="PF08546">
    <property type="entry name" value="ApbA_C"/>
    <property type="match status" value="1"/>
</dbReference>
<dbReference type="InterPro" id="IPR003710">
    <property type="entry name" value="ApbA"/>
</dbReference>
<dbReference type="InterPro" id="IPR008927">
    <property type="entry name" value="6-PGluconate_DH-like_C_sf"/>
</dbReference>
<evidence type="ECO:0000256" key="3">
    <source>
        <dbReference type="ARBA" id="ARBA00013014"/>
    </source>
</evidence>
<dbReference type="Gene3D" id="1.10.1040.10">
    <property type="entry name" value="N-(1-d-carboxylethyl)-l-norvaline Dehydrogenase, domain 2"/>
    <property type="match status" value="1"/>
</dbReference>
<dbReference type="RefSeq" id="WP_310899942.1">
    <property type="nucleotide sequence ID" value="NZ_JAMQOS010000002.1"/>
</dbReference>
<dbReference type="Proteomes" id="UP001268864">
    <property type="component" value="Unassembled WGS sequence"/>
</dbReference>
<name>A0ABU2FNX2_9EURY</name>
<keyword evidence="5 10" id="KW-0173">Coenzyme A biosynthesis</keyword>
<dbReference type="NCBIfam" id="TIGR00745">
    <property type="entry name" value="apbA_panE"/>
    <property type="match status" value="1"/>
</dbReference>
<evidence type="ECO:0000256" key="9">
    <source>
        <dbReference type="ARBA" id="ARBA00048196"/>
    </source>
</evidence>
<dbReference type="InterPro" id="IPR013332">
    <property type="entry name" value="KPR_N"/>
</dbReference>
<dbReference type="Pfam" id="PF02558">
    <property type="entry name" value="ApbA"/>
    <property type="match status" value="1"/>
</dbReference>
<feature type="domain" description="Ketopantoate reductase N-terminal" evidence="11">
    <location>
        <begin position="3"/>
        <end position="143"/>
    </location>
</feature>
<evidence type="ECO:0000256" key="4">
    <source>
        <dbReference type="ARBA" id="ARBA00022857"/>
    </source>
</evidence>
<evidence type="ECO:0000259" key="12">
    <source>
        <dbReference type="Pfam" id="PF08546"/>
    </source>
</evidence>
<evidence type="ECO:0000256" key="8">
    <source>
        <dbReference type="ARBA" id="ARBA00047506"/>
    </source>
</evidence>
<comment type="pathway">
    <text evidence="1 10">Cofactor biosynthesis; coenzyme A biosynthesis.</text>
</comment>